<feature type="compositionally biased region" description="Low complexity" evidence="6">
    <location>
        <begin position="398"/>
        <end position="411"/>
    </location>
</feature>
<dbReference type="InterPro" id="IPR036890">
    <property type="entry name" value="HATPase_C_sf"/>
</dbReference>
<evidence type="ECO:0000256" key="3">
    <source>
        <dbReference type="ARBA" id="ARBA00022763"/>
    </source>
</evidence>
<keyword evidence="5" id="KW-0539">Nucleus</keyword>
<dbReference type="SUPFAM" id="SSF55874">
    <property type="entry name" value="ATPase domain of HSP90 chaperone/DNA topoisomerase II/histidine kinase"/>
    <property type="match status" value="1"/>
</dbReference>
<proteinExistence type="inferred from homology"/>
<dbReference type="Proteomes" id="UP000038045">
    <property type="component" value="Unplaced"/>
</dbReference>
<feature type="domain" description="DNA mismatch repair protein S5" evidence="7">
    <location>
        <begin position="211"/>
        <end position="338"/>
    </location>
</feature>
<dbReference type="Pfam" id="PF01119">
    <property type="entry name" value="DNA_mis_repair"/>
    <property type="match status" value="1"/>
</dbReference>
<comment type="similarity">
    <text evidence="2">Belongs to the DNA mismatch repair MutL/HexB family.</text>
</comment>
<dbReference type="Gene3D" id="3.30.230.10">
    <property type="match status" value="1"/>
</dbReference>
<organism evidence="8 9">
    <name type="scientific">Parastrongyloides trichosuri</name>
    <name type="common">Possum-specific nematode worm</name>
    <dbReference type="NCBI Taxonomy" id="131310"/>
    <lineage>
        <taxon>Eukaryota</taxon>
        <taxon>Metazoa</taxon>
        <taxon>Ecdysozoa</taxon>
        <taxon>Nematoda</taxon>
        <taxon>Chromadorea</taxon>
        <taxon>Rhabditida</taxon>
        <taxon>Tylenchina</taxon>
        <taxon>Panagrolaimomorpha</taxon>
        <taxon>Strongyloidoidea</taxon>
        <taxon>Strongyloididae</taxon>
        <taxon>Parastrongyloides</taxon>
    </lineage>
</organism>
<keyword evidence="3" id="KW-0227">DNA damage</keyword>
<dbReference type="GO" id="GO:0032389">
    <property type="term" value="C:MutLalpha complex"/>
    <property type="evidence" value="ECO:0007669"/>
    <property type="project" value="TreeGrafter"/>
</dbReference>
<dbReference type="FunFam" id="3.30.565.10:FF:000079">
    <property type="entry name" value="DNA mismatch repair protein MLH"/>
    <property type="match status" value="1"/>
</dbReference>
<evidence type="ECO:0000256" key="5">
    <source>
        <dbReference type="ARBA" id="ARBA00023242"/>
    </source>
</evidence>
<dbReference type="AlphaFoldDB" id="A0A0N5A2M6"/>
<evidence type="ECO:0000313" key="9">
    <source>
        <dbReference type="WBParaSite" id="PTRK_0001588700.1"/>
    </source>
</evidence>
<evidence type="ECO:0000256" key="2">
    <source>
        <dbReference type="ARBA" id="ARBA00006082"/>
    </source>
</evidence>
<dbReference type="CDD" id="cd16926">
    <property type="entry name" value="HATPase_MutL-MLH-PMS-like"/>
    <property type="match status" value="1"/>
</dbReference>
<dbReference type="GO" id="GO:0006298">
    <property type="term" value="P:mismatch repair"/>
    <property type="evidence" value="ECO:0007669"/>
    <property type="project" value="InterPro"/>
</dbReference>
<dbReference type="GO" id="GO:0030983">
    <property type="term" value="F:mismatched DNA binding"/>
    <property type="evidence" value="ECO:0007669"/>
    <property type="project" value="InterPro"/>
</dbReference>
<protein>
    <submittedName>
        <fullName evidence="9">DNA_mis_repair domain-containing protein</fullName>
    </submittedName>
</protein>
<name>A0A0N5A2M6_PARTI</name>
<dbReference type="GO" id="GO:0140664">
    <property type="term" value="F:ATP-dependent DNA damage sensor activity"/>
    <property type="evidence" value="ECO:0007669"/>
    <property type="project" value="InterPro"/>
</dbReference>
<dbReference type="GO" id="GO:0016887">
    <property type="term" value="F:ATP hydrolysis activity"/>
    <property type="evidence" value="ECO:0007669"/>
    <property type="project" value="InterPro"/>
</dbReference>
<dbReference type="InterPro" id="IPR038973">
    <property type="entry name" value="MutL/Mlh/Pms-like"/>
</dbReference>
<dbReference type="InterPro" id="IPR032189">
    <property type="entry name" value="Mlh1_C"/>
</dbReference>
<comment type="subcellular location">
    <subcellularLocation>
        <location evidence="1">Nucleus</location>
    </subcellularLocation>
</comment>
<sequence length="786" mass="90344">MGVIKKLPKEVINMIAAGEIITRPVSAVKELIENSMDAGATEISVTIVEGGLKLLQVQDNGCGIQKDDLEIVAERFTTSKLTSTEDLKKMQTYGFRGEALASISYVSNLSISSKTKDSKVAHVANFTSGKLNGDIKTCAGKNGTTITVRDLFYNLATRKKSYNNFNDEGKRIADIISRYAIENPNISFTFKNNSGKNSFRTHGKNNIKECVSSLLGTEIGNCLLEQSFIDERLHFECKLVFTKPKNTYTSTFIKDKVDNKKICHIFINKRLVDCTQLQNAVNNAFQVSEKVCHFISISLKIDPNRVDVNAHPAKKEVIFLNSEQIIQNICEYIKNYCKEESNTNVELNDNTGKLSQDFNNQSFEKEKKGMKVYDSEEEYVGEGVLNDSVYGIRNFDTSSQSSSNSLDISISKENPEEKSIPAVKKRKLTTDNNMTINKFLNTNDFVKAKEDDVTESQSFKKFYDFHKDRTNTQDQKISDFYKKVNDNDFRHSLISREVMHMSLDENSFLIEEKDDKNFEKSSLIRAFDLDSLGILEKEVYQDMDKELEVIFKKFSLIGFPKRIDDILIQHNTSMYKLNLQAVFNEVFYQLFLFSFGNFNIFSLESDDDDDLPYLDNLLKCYFKTTGVNVESEEVVRDINKGIEYLMKWKDMLWDYYSLLFEEKNGRTYLSAIPMICKDYVPHYEGLPHLIFNLIGNVDYKDELYCIKQICTILADFYTPKTKFCQPIPDEENVYCLNKSIEQWQGIIKEVLIPMIPKLSPSKKLRENDAVIKITDCHDLYKIFERC</sequence>
<dbReference type="InterPro" id="IPR014762">
    <property type="entry name" value="DNA_mismatch_repair_CS"/>
</dbReference>
<dbReference type="NCBIfam" id="TIGR00585">
    <property type="entry name" value="mutl"/>
    <property type="match status" value="1"/>
</dbReference>
<dbReference type="InterPro" id="IPR020568">
    <property type="entry name" value="Ribosomal_Su5_D2-typ_SF"/>
</dbReference>
<keyword evidence="8" id="KW-1185">Reference proteome</keyword>
<evidence type="ECO:0000256" key="4">
    <source>
        <dbReference type="ARBA" id="ARBA00023204"/>
    </source>
</evidence>
<dbReference type="Pfam" id="PF16413">
    <property type="entry name" value="Mlh1_C"/>
    <property type="match status" value="1"/>
</dbReference>
<dbReference type="GO" id="GO:0005524">
    <property type="term" value="F:ATP binding"/>
    <property type="evidence" value="ECO:0007669"/>
    <property type="project" value="InterPro"/>
</dbReference>
<dbReference type="Pfam" id="PF13589">
    <property type="entry name" value="HATPase_c_3"/>
    <property type="match status" value="1"/>
</dbReference>
<dbReference type="PANTHER" id="PTHR10073">
    <property type="entry name" value="DNA MISMATCH REPAIR PROTEIN MLH, PMS, MUTL"/>
    <property type="match status" value="1"/>
</dbReference>
<feature type="region of interest" description="Disordered" evidence="6">
    <location>
        <begin position="396"/>
        <end position="420"/>
    </location>
</feature>
<keyword evidence="4" id="KW-0234">DNA repair</keyword>
<dbReference type="Gene3D" id="3.30.565.10">
    <property type="entry name" value="Histidine kinase-like ATPase, C-terminal domain"/>
    <property type="match status" value="1"/>
</dbReference>
<dbReference type="InterPro" id="IPR014721">
    <property type="entry name" value="Ribsml_uS5_D2-typ_fold_subgr"/>
</dbReference>
<evidence type="ECO:0000256" key="1">
    <source>
        <dbReference type="ARBA" id="ARBA00004123"/>
    </source>
</evidence>
<dbReference type="SMART" id="SM01340">
    <property type="entry name" value="DNA_mis_repair"/>
    <property type="match status" value="1"/>
</dbReference>
<dbReference type="WBParaSite" id="PTRK_0001588700.1">
    <property type="protein sequence ID" value="PTRK_0001588700.1"/>
    <property type="gene ID" value="PTRK_0001588700"/>
</dbReference>
<evidence type="ECO:0000256" key="6">
    <source>
        <dbReference type="SAM" id="MobiDB-lite"/>
    </source>
</evidence>
<dbReference type="STRING" id="131310.A0A0N5A2M6"/>
<dbReference type="PANTHER" id="PTHR10073:SF12">
    <property type="entry name" value="DNA MISMATCH REPAIR PROTEIN MLH1"/>
    <property type="match status" value="1"/>
</dbReference>
<dbReference type="InterPro" id="IPR013507">
    <property type="entry name" value="DNA_mismatch_S5_2-like"/>
</dbReference>
<evidence type="ECO:0000313" key="8">
    <source>
        <dbReference type="Proteomes" id="UP000038045"/>
    </source>
</evidence>
<accession>A0A0N5A2M6</accession>
<dbReference type="PROSITE" id="PS00058">
    <property type="entry name" value="DNA_MISMATCH_REPAIR_1"/>
    <property type="match status" value="1"/>
</dbReference>
<reference evidence="9" key="1">
    <citation type="submission" date="2017-02" db="UniProtKB">
        <authorList>
            <consortium name="WormBaseParasite"/>
        </authorList>
    </citation>
    <scope>IDENTIFICATION</scope>
</reference>
<dbReference type="CDD" id="cd00782">
    <property type="entry name" value="MutL_Trans"/>
    <property type="match status" value="1"/>
</dbReference>
<dbReference type="InterPro" id="IPR002099">
    <property type="entry name" value="MutL/Mlh/PMS"/>
</dbReference>
<evidence type="ECO:0000259" key="7">
    <source>
        <dbReference type="SMART" id="SM01340"/>
    </source>
</evidence>
<dbReference type="SUPFAM" id="SSF54211">
    <property type="entry name" value="Ribosomal protein S5 domain 2-like"/>
    <property type="match status" value="1"/>
</dbReference>